<dbReference type="GO" id="GO:0008270">
    <property type="term" value="F:zinc ion binding"/>
    <property type="evidence" value="ECO:0007669"/>
    <property type="project" value="UniProtKB-KW"/>
</dbReference>
<dbReference type="Pfam" id="PF00642">
    <property type="entry name" value="zf-CCCH"/>
    <property type="match status" value="1"/>
</dbReference>
<dbReference type="Pfam" id="PF25228">
    <property type="entry name" value="Lips"/>
    <property type="match status" value="1"/>
</dbReference>
<keyword evidence="9" id="KW-0472">Membrane</keyword>
<dbReference type="PROSITE" id="PS50089">
    <property type="entry name" value="ZF_RING_2"/>
    <property type="match status" value="1"/>
</dbReference>
<dbReference type="PANTHER" id="PTHR37686">
    <property type="entry name" value="LD36006P"/>
    <property type="match status" value="1"/>
</dbReference>
<keyword evidence="7" id="KW-0175">Coiled coil</keyword>
<dbReference type="InterPro" id="IPR013083">
    <property type="entry name" value="Znf_RING/FYVE/PHD"/>
</dbReference>
<feature type="transmembrane region" description="Helical" evidence="9">
    <location>
        <begin position="743"/>
        <end position="767"/>
    </location>
</feature>
<dbReference type="Pfam" id="PF25427">
    <property type="entry name" value="zf-CCCH_UNK"/>
    <property type="match status" value="1"/>
</dbReference>
<dbReference type="Pfam" id="PF23035">
    <property type="entry name" value="zf-CCCH_UNK-like_4th"/>
    <property type="match status" value="1"/>
</dbReference>
<feature type="region of interest" description="Disordered" evidence="8">
    <location>
        <begin position="1"/>
        <end position="86"/>
    </location>
</feature>
<feature type="domain" description="C3H1-type" evidence="11">
    <location>
        <begin position="1551"/>
        <end position="1579"/>
    </location>
</feature>
<dbReference type="InterPro" id="IPR036855">
    <property type="entry name" value="Znf_CCCH_sf"/>
</dbReference>
<feature type="compositionally biased region" description="Polar residues" evidence="8">
    <location>
        <begin position="60"/>
        <end position="70"/>
    </location>
</feature>
<evidence type="ECO:0000313" key="13">
    <source>
        <dbReference type="Proteomes" id="UP001353858"/>
    </source>
</evidence>
<feature type="compositionally biased region" description="Polar residues" evidence="8">
    <location>
        <begin position="1646"/>
        <end position="1657"/>
    </location>
</feature>
<feature type="region of interest" description="Disordered" evidence="8">
    <location>
        <begin position="1605"/>
        <end position="1657"/>
    </location>
</feature>
<evidence type="ECO:0000256" key="5">
    <source>
        <dbReference type="ARBA" id="ARBA00022833"/>
    </source>
</evidence>
<feature type="zinc finger region" description="C3H1-type" evidence="6">
    <location>
        <begin position="1509"/>
        <end position="1543"/>
    </location>
</feature>
<evidence type="ECO:0000256" key="1">
    <source>
        <dbReference type="ARBA" id="ARBA00008808"/>
    </source>
</evidence>
<feature type="zinc finger region" description="C3H1-type" evidence="6">
    <location>
        <begin position="1355"/>
        <end position="1379"/>
    </location>
</feature>
<organism evidence="12 13">
    <name type="scientific">Aquatica leii</name>
    <dbReference type="NCBI Taxonomy" id="1421715"/>
    <lineage>
        <taxon>Eukaryota</taxon>
        <taxon>Metazoa</taxon>
        <taxon>Ecdysozoa</taxon>
        <taxon>Arthropoda</taxon>
        <taxon>Hexapoda</taxon>
        <taxon>Insecta</taxon>
        <taxon>Pterygota</taxon>
        <taxon>Neoptera</taxon>
        <taxon>Endopterygota</taxon>
        <taxon>Coleoptera</taxon>
        <taxon>Polyphaga</taxon>
        <taxon>Elateriformia</taxon>
        <taxon>Elateroidea</taxon>
        <taxon>Lampyridae</taxon>
        <taxon>Luciolinae</taxon>
        <taxon>Aquatica</taxon>
    </lineage>
</organism>
<evidence type="ECO:0000256" key="7">
    <source>
        <dbReference type="SAM" id="Coils"/>
    </source>
</evidence>
<feature type="domain" description="C3H1-type" evidence="11">
    <location>
        <begin position="1509"/>
        <end position="1543"/>
    </location>
</feature>
<evidence type="ECO:0000256" key="9">
    <source>
        <dbReference type="SAM" id="Phobius"/>
    </source>
</evidence>
<keyword evidence="2 6" id="KW-0479">Metal-binding</keyword>
<accession>A0AAN7P5I2</accession>
<feature type="coiled-coil region" evidence="7">
    <location>
        <begin position="1861"/>
        <end position="1909"/>
    </location>
</feature>
<gene>
    <name evidence="12" type="ORF">RN001_014211</name>
</gene>
<feature type="compositionally biased region" description="Basic and acidic residues" evidence="8">
    <location>
        <begin position="41"/>
        <end position="59"/>
    </location>
</feature>
<dbReference type="InterPro" id="IPR000571">
    <property type="entry name" value="Znf_CCCH"/>
</dbReference>
<dbReference type="Pfam" id="PF18384">
    <property type="entry name" value="zf_CCCH_5"/>
    <property type="match status" value="1"/>
</dbReference>
<keyword evidence="5 6" id="KW-0862">Zinc</keyword>
<dbReference type="EMBL" id="JARPUR010000006">
    <property type="protein sequence ID" value="KAK4874851.1"/>
    <property type="molecule type" value="Genomic_DNA"/>
</dbReference>
<sequence length="2019" mass="228609">MHNRPNSGNKSHKRTESGGHHRQSSSGSGHHRSDSAQSCDLENKTHNRSRSGAELRHDSSGSQLSRSSFNEPVPRPTSLFPKNGESGDALQLEREPLRFDVNLVGAPPEVEQLVNNIKQVAEQFLYHWKMFPIILPGPIFQKDLLPPTQQISSDGSLGRYKLKYHLRELYLRDLFVAPSFDELDAVAVDSKGEPRKLTGKQLESIRERGQFEVESLNFPGQQHRWRLSQLLQKGTERSRDSLLNDLALALRFLFVTAKERLISHFFSVSEAVKAFLRGLLRILDLVVGLPSLQAHNLDTKIREERCKYLVAELICRPEYEESLEVICSYVRRQLRRAATEKFEVARECSQPPVAVPYRYLTPSNIELDLRLWDRSLMRKALPTLVAILERETRGWFLHFRERLIAELRAQKKPDEDIEREVNEAVMREYLQRVYNSIHAHPDLAALGEGIPLLLVEQAQSVVLMHKALENVQHRLLKSQENVKSRLCNTHPVLSRISPWLRSRLRAADQKFKNDNQWSGHEEALALCNSEKLFQASYFLNRDLAFMREREPALLRELRKVKTPTRNFLWPTQIWIPSHWIVRRNFQGQSEVVPTVLSKQATSITTPRSDPSQPVFLVEKEIVRTTTTRWPLWRVFNYFHRTWCWTWNAIFFFGIVLPWCSPIGLRALFCIEPFMPDLELSQVNGTLFPRKSSLTETLASRLITLWRHISKSRTYFETKPDTGFIGKGFTRHVNRIWNYFVKGLFGTIALVIVLPVVCVVTIVSSVFIAATAVLWMPALTLLIQLTNAFIYDLDSPEPKRNRFLVVFEALAWNILILGFLQPVAALFVALIICPTIALIILGVGISRYWLRLLWDSAVFHLIIKKRGRVPASDSFVVKRVAGPGLASDYYFQIRPEQALAAFEAKMEWDELAAYQVVMEQTILQPQKDFSQFVEACFGSFSTQLSKSGPYKILEKEGQDLIAVLHEKLERRRRDLQTGLSVSIKSKIKLSTADLKIAIQQGALMLERFYPVRILPKLGCTEDQFWDSRALSPGDWAGLASLLYSELFSLDILTPLDHIDTSFRLDPDPHADLSRYTEMVHSAQLGAGGPDLLGNVYTPRGNIQVHSPYLEVSAFNPRSKLSATGKKGEKNGESKTALGSLKEGTRMSLLMPWKKQSRPYIADKLIIPMPIPHPAHIAITIYNRDSDDPILLESDICQNILRGIEESHSSPDEIAGIGRYRGGGDVFETASSSSETIESIENGVEDAKESRSSNQNLNDGVYQWTLRDWGQRKRNNSGSVRVDLASPEDVTLDSDSTRVVFSTYLKEFRVEQCPLFLQHKCTQHRPFTCFHWHFMNQRRRRPVRRRDGTFNYSADNYCTKYDETTGICPDGDDCPYLHRTAGDTERRYHLRYYKTCMCVHDTDSRGYCVKNGLHCAFAHGINDHRPPVYDIKEIQALEAAETEGNNANGPNALDKERNLMNEDPKWQDTNYVLANYKTEPCKRPPRLCRQGYACPQYHNSKDKRRSPRKFKYRSTPCPNVKHGEEWGEPGNCDAGDSCSYCHTRTEQQFHPEIYKSTKCNDVQQSGYCPRGVFCAFAHVEQEMGVSRDSAPLDSGTNLADILSNALPQSALDKNKEKSSDSSNGSGEVSESASTSSIGSNNSSHNKAPGSQLTHKTLSYNRPSNSIGTLELTKQLLALDNDLTLDALEREQRKQTICLAYTGIGPPVSYFSTGNDTVESVVGNALDELQLDDALNLSSLDRDLETESSNVSNSISVGLASSAGLLGSSAPVNIPGARTGLGAFSPTSNSPLQLQSSFLTPARFSQSDQMDAFLNHSQIQLSNSTSKLNSFPNFFDFPTQNISPNSRNHNNFSISPSLSSNLEVARLRDELHNARLQISNWEERLVQARTACEAWQRETEEANRKVQLTENKLTDTMSQFGSLKQEYEKLQGGPHLHSITKVSELSKLSLSVLKNIHAQLRQDLEEIEKVLYRETASKCMVCEEKNRTVTLNCNHFVLCGACALTQSECPYCQTPINLSNNM</sequence>
<evidence type="ECO:0000256" key="3">
    <source>
        <dbReference type="ARBA" id="ARBA00022737"/>
    </source>
</evidence>
<dbReference type="InterPro" id="IPR057296">
    <property type="entry name" value="UNK_Znf_5"/>
</dbReference>
<dbReference type="Pfam" id="PF23261">
    <property type="entry name" value="zf-CCCH_11"/>
    <property type="match status" value="1"/>
</dbReference>
<dbReference type="PROSITE" id="PS50103">
    <property type="entry name" value="ZF_C3H1"/>
    <property type="match status" value="3"/>
</dbReference>
<dbReference type="Gene3D" id="3.30.40.10">
    <property type="entry name" value="Zinc/RING finger domain, C3HC4 (zinc finger)"/>
    <property type="match status" value="1"/>
</dbReference>
<evidence type="ECO:0000313" key="12">
    <source>
        <dbReference type="EMBL" id="KAK4874851.1"/>
    </source>
</evidence>
<evidence type="ECO:0000256" key="6">
    <source>
        <dbReference type="PROSITE-ProRule" id="PRU00723"/>
    </source>
</evidence>
<dbReference type="InterPro" id="IPR057435">
    <property type="entry name" value="Lips"/>
</dbReference>
<dbReference type="SUPFAM" id="SSF90229">
    <property type="entry name" value="CCCH zinc finger"/>
    <property type="match status" value="1"/>
</dbReference>
<feature type="domain" description="C3H1-type" evidence="11">
    <location>
        <begin position="1355"/>
        <end position="1379"/>
    </location>
</feature>
<evidence type="ECO:0000256" key="2">
    <source>
        <dbReference type="ARBA" id="ARBA00022723"/>
    </source>
</evidence>
<comment type="similarity">
    <text evidence="1">Belongs to the unkempt family.</text>
</comment>
<reference evidence="13" key="1">
    <citation type="submission" date="2023-01" db="EMBL/GenBank/DDBJ databases">
        <title>Key to firefly adult light organ development and bioluminescence: homeobox transcription factors regulate luciferase expression and transportation to peroxisome.</title>
        <authorList>
            <person name="Fu X."/>
        </authorList>
    </citation>
    <scope>NUCLEOTIDE SEQUENCE [LARGE SCALE GENOMIC DNA]</scope>
</reference>
<dbReference type="SMART" id="SM00356">
    <property type="entry name" value="ZnF_C3H1"/>
    <property type="match status" value="4"/>
</dbReference>
<feature type="region of interest" description="Disordered" evidence="8">
    <location>
        <begin position="1118"/>
        <end position="1137"/>
    </location>
</feature>
<feature type="compositionally biased region" description="Low complexity" evidence="8">
    <location>
        <begin position="1618"/>
        <end position="1643"/>
    </location>
</feature>
<dbReference type="SMART" id="SM00184">
    <property type="entry name" value="RING"/>
    <property type="match status" value="1"/>
</dbReference>
<keyword evidence="3" id="KW-0677">Repeat</keyword>
<keyword evidence="13" id="KW-1185">Reference proteome</keyword>
<dbReference type="CDD" id="cd16614">
    <property type="entry name" value="RING-HC_UNK-like"/>
    <property type="match status" value="1"/>
</dbReference>
<protein>
    <submittedName>
        <fullName evidence="12">Uncharacterized protein</fullName>
    </submittedName>
</protein>
<dbReference type="Gene3D" id="4.10.1000.10">
    <property type="entry name" value="Zinc finger, CCCH-type"/>
    <property type="match status" value="1"/>
</dbReference>
<evidence type="ECO:0000259" key="10">
    <source>
        <dbReference type="PROSITE" id="PS50089"/>
    </source>
</evidence>
<proteinExistence type="inferred from homology"/>
<evidence type="ECO:0000256" key="4">
    <source>
        <dbReference type="ARBA" id="ARBA00022771"/>
    </source>
</evidence>
<dbReference type="InterPro" id="IPR040594">
    <property type="entry name" value="UNK_Znf_1"/>
</dbReference>
<keyword evidence="9" id="KW-0812">Transmembrane</keyword>
<dbReference type="Pfam" id="PF13920">
    <property type="entry name" value="zf-C3HC4_3"/>
    <property type="match status" value="1"/>
</dbReference>
<keyword evidence="4 6" id="KW-0863">Zinc-finger</keyword>
<feature type="transmembrane region" description="Helical" evidence="9">
    <location>
        <begin position="644"/>
        <end position="664"/>
    </location>
</feature>
<dbReference type="InterPro" id="IPR057295">
    <property type="entry name" value="UNK_Znf_4"/>
</dbReference>
<keyword evidence="9" id="KW-1133">Transmembrane helix</keyword>
<evidence type="ECO:0000256" key="8">
    <source>
        <dbReference type="SAM" id="MobiDB-lite"/>
    </source>
</evidence>
<name>A0AAN7P5I2_9COLE</name>
<comment type="caution">
    <text evidence="12">The sequence shown here is derived from an EMBL/GenBank/DDBJ whole genome shotgun (WGS) entry which is preliminary data.</text>
</comment>
<feature type="zinc finger region" description="C3H1-type" evidence="6">
    <location>
        <begin position="1551"/>
        <end position="1579"/>
    </location>
</feature>
<dbReference type="Proteomes" id="UP001353858">
    <property type="component" value="Unassembled WGS sequence"/>
</dbReference>
<dbReference type="InterPro" id="IPR001841">
    <property type="entry name" value="Znf_RING"/>
</dbReference>
<feature type="transmembrane region" description="Helical" evidence="9">
    <location>
        <begin position="773"/>
        <end position="790"/>
    </location>
</feature>
<feature type="domain" description="RING-type" evidence="10">
    <location>
        <begin position="1976"/>
        <end position="2010"/>
    </location>
</feature>
<dbReference type="PANTHER" id="PTHR37686:SF1">
    <property type="entry name" value="LD36006P"/>
    <property type="match status" value="1"/>
</dbReference>
<evidence type="ECO:0000259" key="11">
    <source>
        <dbReference type="PROSITE" id="PS50103"/>
    </source>
</evidence>